<evidence type="ECO:0000313" key="2">
    <source>
        <dbReference type="Proteomes" id="UP001187192"/>
    </source>
</evidence>
<evidence type="ECO:0000313" key="1">
    <source>
        <dbReference type="EMBL" id="GMN40460.1"/>
    </source>
</evidence>
<dbReference type="EMBL" id="BTGU01000011">
    <property type="protein sequence ID" value="GMN40460.1"/>
    <property type="molecule type" value="Genomic_DNA"/>
</dbReference>
<keyword evidence="2" id="KW-1185">Reference proteome</keyword>
<protein>
    <submittedName>
        <fullName evidence="1">Uncharacterized protein</fullName>
    </submittedName>
</protein>
<proteinExistence type="predicted"/>
<dbReference type="Proteomes" id="UP001187192">
    <property type="component" value="Unassembled WGS sequence"/>
</dbReference>
<sequence length="109" mass="12113">MTKTLTGSGLLEGEKITSAIIVVLTKEPSPVNCKSIGWLSLHLDQGRSLRSLDRFCHKNLHCGAPPSVSWAENMKTRWRPSSNAGLERRAHTINPSSHTIKIGRDRDRV</sequence>
<gene>
    <name evidence="1" type="ORF">TIFTF001_009687</name>
</gene>
<accession>A0AA87ZVQ6</accession>
<reference evidence="1" key="1">
    <citation type="submission" date="2023-07" db="EMBL/GenBank/DDBJ databases">
        <title>draft genome sequence of fig (Ficus carica).</title>
        <authorList>
            <person name="Takahashi T."/>
            <person name="Nishimura K."/>
        </authorList>
    </citation>
    <scope>NUCLEOTIDE SEQUENCE</scope>
</reference>
<comment type="caution">
    <text evidence="1">The sequence shown here is derived from an EMBL/GenBank/DDBJ whole genome shotgun (WGS) entry which is preliminary data.</text>
</comment>
<name>A0AA87ZVQ6_FICCA</name>
<organism evidence="1 2">
    <name type="scientific">Ficus carica</name>
    <name type="common">Common fig</name>
    <dbReference type="NCBI Taxonomy" id="3494"/>
    <lineage>
        <taxon>Eukaryota</taxon>
        <taxon>Viridiplantae</taxon>
        <taxon>Streptophyta</taxon>
        <taxon>Embryophyta</taxon>
        <taxon>Tracheophyta</taxon>
        <taxon>Spermatophyta</taxon>
        <taxon>Magnoliopsida</taxon>
        <taxon>eudicotyledons</taxon>
        <taxon>Gunneridae</taxon>
        <taxon>Pentapetalae</taxon>
        <taxon>rosids</taxon>
        <taxon>fabids</taxon>
        <taxon>Rosales</taxon>
        <taxon>Moraceae</taxon>
        <taxon>Ficeae</taxon>
        <taxon>Ficus</taxon>
    </lineage>
</organism>
<dbReference type="AlphaFoldDB" id="A0AA87ZVQ6"/>